<evidence type="ECO:0000256" key="9">
    <source>
        <dbReference type="ARBA" id="ARBA00023134"/>
    </source>
</evidence>
<feature type="compositionally biased region" description="Pro residues" evidence="14">
    <location>
        <begin position="131"/>
        <end position="140"/>
    </location>
</feature>
<evidence type="ECO:0000256" key="1">
    <source>
        <dbReference type="ARBA" id="ARBA00004413"/>
    </source>
</evidence>
<gene>
    <name evidence="17" type="ORF">D0Y53_03010</name>
</gene>
<dbReference type="InterPro" id="IPR047040">
    <property type="entry name" value="FlhF__GTPase_dom"/>
</dbReference>
<comment type="function">
    <text evidence="12">Necessary for flagellar biosynthesis. May be involved in translocation of the flagellum.</text>
</comment>
<keyword evidence="7" id="KW-1005">Bacterial flagellum biogenesis</keyword>
<sequence length="575" mass="60298">MKIKRFVAPDMRTALRLVREEQGPDAVILSNRPTEGGIEVVSATDYDEALVQQALRAATPAAEPAPVVPIRQARANPSTAPEEPTDAAPASRADAMIAALAGGLRTAQAQHPAQDRRAPQCPQPRAQAAPPARPAQPAPALPGMREGDEFRALLARLVEAEGREGVVLPAAAMPATQPTPEPIAPPASQSATPEPAARLADVLRLDRNAAGEAHAAAPQPVETSTQPGPVGAQPDPAPVAPVQVAAVAAANETDIADATEDAAPAPVLRAVPAEDPALDAMRAELAAMRALIEKQMGELAVERLRGSPARAAVFDALVGYGCHEAFAETLASRIDARMDPAQARTAMLDEFARAIAVQRAEPIDDGGVIALVGPTGAGKTTTAAKLAARFAERHRARDVALVTTDTERPGAREQLHSLGRRLGITVCEAEGPEGINAALAQLVDYPLVLVDTAGYAMRDRALLGQILWLRTARRVRSLLVLPANAHPQDLAEVARRYRSASPEGVVLTKIDETGRLGAALSLLARQNLSLAYTTCGQQVPGDIEAADPTRLVQALEKLRRAADNPLATEDRHAVA</sequence>
<comment type="subcellular location">
    <subcellularLocation>
        <location evidence="1">Cell membrane</location>
        <topology evidence="1">Peripheral membrane protein</topology>
        <orientation evidence="1">Cytoplasmic side</orientation>
    </subcellularLocation>
</comment>
<keyword evidence="9" id="KW-0342">GTP-binding</keyword>
<evidence type="ECO:0000256" key="11">
    <source>
        <dbReference type="ARBA" id="ARBA00023225"/>
    </source>
</evidence>
<evidence type="ECO:0000256" key="3">
    <source>
        <dbReference type="ARBA" id="ARBA00014919"/>
    </source>
</evidence>
<keyword evidence="17" id="KW-0966">Cell projection</keyword>
<comment type="caution">
    <text evidence="17">The sequence shown here is derived from an EMBL/GenBank/DDBJ whole genome shotgun (WGS) entry which is preliminary data.</text>
</comment>
<keyword evidence="6" id="KW-0547">Nucleotide-binding</keyword>
<organism evidence="17 18">
    <name type="scientific">Cognatiluteimonas weifangensis</name>
    <dbReference type="NCBI Taxonomy" id="2303539"/>
    <lineage>
        <taxon>Bacteria</taxon>
        <taxon>Pseudomonadati</taxon>
        <taxon>Pseudomonadota</taxon>
        <taxon>Gammaproteobacteria</taxon>
        <taxon>Lysobacterales</taxon>
        <taxon>Lysobacteraceae</taxon>
        <taxon>Cognatiluteimonas</taxon>
    </lineage>
</organism>
<dbReference type="RefSeq" id="WP_117201711.1">
    <property type="nucleotide sequence ID" value="NZ_JBHTBK010000008.1"/>
</dbReference>
<name>A0A372DR43_9GAMM</name>
<keyword evidence="17" id="KW-0282">Flagellum</keyword>
<dbReference type="EMBL" id="QVPD01000002">
    <property type="protein sequence ID" value="RFP62036.1"/>
    <property type="molecule type" value="Genomic_DNA"/>
</dbReference>
<keyword evidence="4" id="KW-0813">Transport</keyword>
<keyword evidence="10" id="KW-0472">Membrane</keyword>
<evidence type="ECO:0000256" key="13">
    <source>
        <dbReference type="ARBA" id="ARBA00030866"/>
    </source>
</evidence>
<evidence type="ECO:0000256" key="7">
    <source>
        <dbReference type="ARBA" id="ARBA00022795"/>
    </source>
</evidence>
<evidence type="ECO:0000256" key="10">
    <source>
        <dbReference type="ARBA" id="ARBA00023136"/>
    </source>
</evidence>
<dbReference type="Gene3D" id="3.40.50.300">
    <property type="entry name" value="P-loop containing nucleotide triphosphate hydrolases"/>
    <property type="match status" value="1"/>
</dbReference>
<dbReference type="SUPFAM" id="SSF52540">
    <property type="entry name" value="P-loop containing nucleoside triphosphate hydrolases"/>
    <property type="match status" value="1"/>
</dbReference>
<keyword evidence="5" id="KW-1003">Cell membrane</keyword>
<dbReference type="AlphaFoldDB" id="A0A372DR43"/>
<dbReference type="InterPro" id="IPR003593">
    <property type="entry name" value="AAA+_ATPase"/>
</dbReference>
<dbReference type="GO" id="GO:0005525">
    <property type="term" value="F:GTP binding"/>
    <property type="evidence" value="ECO:0007669"/>
    <property type="project" value="UniProtKB-KW"/>
</dbReference>
<comment type="similarity">
    <text evidence="2">Belongs to the GTP-binding SRP family.</text>
</comment>
<feature type="region of interest" description="Disordered" evidence="14">
    <location>
        <begin position="105"/>
        <end position="142"/>
    </location>
</feature>
<evidence type="ECO:0000259" key="15">
    <source>
        <dbReference type="SMART" id="SM00382"/>
    </source>
</evidence>
<evidence type="ECO:0000256" key="2">
    <source>
        <dbReference type="ARBA" id="ARBA00008531"/>
    </source>
</evidence>
<feature type="region of interest" description="Disordered" evidence="14">
    <location>
        <begin position="175"/>
        <end position="196"/>
    </location>
</feature>
<protein>
    <recommendedName>
        <fullName evidence="3">Flagellar biosynthesis protein FlhF</fullName>
    </recommendedName>
    <alternativeName>
        <fullName evidence="13">Flagella-associated GTP-binding protein</fullName>
    </alternativeName>
</protein>
<dbReference type="CDD" id="cd17873">
    <property type="entry name" value="FlhF"/>
    <property type="match status" value="1"/>
</dbReference>
<feature type="domain" description="AAA+ ATPase" evidence="15">
    <location>
        <begin position="365"/>
        <end position="559"/>
    </location>
</feature>
<dbReference type="PANTHER" id="PTHR43134:SF3">
    <property type="entry name" value="FLAGELLAR BIOSYNTHESIS PROTEIN FLHF"/>
    <property type="match status" value="1"/>
</dbReference>
<proteinExistence type="inferred from homology"/>
<dbReference type="GO" id="GO:0044781">
    <property type="term" value="P:bacterial-type flagellum organization"/>
    <property type="evidence" value="ECO:0007669"/>
    <property type="project" value="UniProtKB-KW"/>
</dbReference>
<evidence type="ECO:0000256" key="4">
    <source>
        <dbReference type="ARBA" id="ARBA00022448"/>
    </source>
</evidence>
<evidence type="ECO:0000256" key="14">
    <source>
        <dbReference type="SAM" id="MobiDB-lite"/>
    </source>
</evidence>
<accession>A0A372DR43</accession>
<feature type="region of interest" description="Disordered" evidence="14">
    <location>
        <begin position="210"/>
        <end position="234"/>
    </location>
</feature>
<evidence type="ECO:0000256" key="6">
    <source>
        <dbReference type="ARBA" id="ARBA00022741"/>
    </source>
</evidence>
<evidence type="ECO:0000313" key="17">
    <source>
        <dbReference type="EMBL" id="RFP62036.1"/>
    </source>
</evidence>
<keyword evidence="8" id="KW-0653">Protein transport</keyword>
<dbReference type="SMART" id="SM00382">
    <property type="entry name" value="AAA"/>
    <property type="match status" value="1"/>
</dbReference>
<dbReference type="InterPro" id="IPR000897">
    <property type="entry name" value="SRP54_GTPase_dom"/>
</dbReference>
<dbReference type="Proteomes" id="UP000262917">
    <property type="component" value="Unassembled WGS sequence"/>
</dbReference>
<dbReference type="Pfam" id="PF00448">
    <property type="entry name" value="SRP54"/>
    <property type="match status" value="1"/>
</dbReference>
<reference evidence="17 18" key="1">
    <citation type="submission" date="2018-08" db="EMBL/GenBank/DDBJ databases">
        <title>Lysobacter weifangensis sp. nov., a new member of the family 'Xanthomonadaceae', isolated from soil in a farmland.</title>
        <authorList>
            <person name="Zhao H."/>
        </authorList>
    </citation>
    <scope>NUCLEOTIDE SEQUENCE [LARGE SCALE GENOMIC DNA]</scope>
    <source>
        <strain evidence="17 18">WF-2</strain>
    </source>
</reference>
<dbReference type="PANTHER" id="PTHR43134">
    <property type="entry name" value="SIGNAL RECOGNITION PARTICLE RECEPTOR SUBUNIT ALPHA"/>
    <property type="match status" value="1"/>
</dbReference>
<feature type="compositionally biased region" description="Low complexity" evidence="14">
    <location>
        <begin position="119"/>
        <end position="130"/>
    </location>
</feature>
<dbReference type="GO" id="GO:0005886">
    <property type="term" value="C:plasma membrane"/>
    <property type="evidence" value="ECO:0007669"/>
    <property type="project" value="UniProtKB-SubCell"/>
</dbReference>
<dbReference type="GO" id="GO:0015031">
    <property type="term" value="P:protein transport"/>
    <property type="evidence" value="ECO:0007669"/>
    <property type="project" value="UniProtKB-KW"/>
</dbReference>
<dbReference type="GO" id="GO:0003924">
    <property type="term" value="F:GTPase activity"/>
    <property type="evidence" value="ECO:0007669"/>
    <property type="project" value="InterPro"/>
</dbReference>
<keyword evidence="11" id="KW-1006">Bacterial flagellum protein export</keyword>
<keyword evidence="18" id="KW-1185">Reference proteome</keyword>
<dbReference type="Gene3D" id="1.20.120.1380">
    <property type="entry name" value="Flagellar FlhF biosynthesis protein, N domain"/>
    <property type="match status" value="1"/>
</dbReference>
<dbReference type="InterPro" id="IPR027417">
    <property type="entry name" value="P-loop_NTPase"/>
</dbReference>
<evidence type="ECO:0000256" key="12">
    <source>
        <dbReference type="ARBA" id="ARBA00025337"/>
    </source>
</evidence>
<keyword evidence="17" id="KW-0969">Cilium</keyword>
<dbReference type="FunFam" id="3.40.50.300:FF:000695">
    <property type="entry name" value="Flagellar biosynthesis regulator FlhF"/>
    <property type="match status" value="1"/>
</dbReference>
<dbReference type="GO" id="GO:0006614">
    <property type="term" value="P:SRP-dependent cotranslational protein targeting to membrane"/>
    <property type="evidence" value="ECO:0007669"/>
    <property type="project" value="InterPro"/>
</dbReference>
<evidence type="ECO:0000256" key="8">
    <source>
        <dbReference type="ARBA" id="ARBA00022927"/>
    </source>
</evidence>
<evidence type="ECO:0000313" key="18">
    <source>
        <dbReference type="Proteomes" id="UP000262917"/>
    </source>
</evidence>
<dbReference type="GO" id="GO:0005047">
    <property type="term" value="F:signal recognition particle binding"/>
    <property type="evidence" value="ECO:0007669"/>
    <property type="project" value="TreeGrafter"/>
</dbReference>
<evidence type="ECO:0000256" key="5">
    <source>
        <dbReference type="ARBA" id="ARBA00022475"/>
    </source>
</evidence>
<dbReference type="OrthoDB" id="9778554at2"/>
<evidence type="ECO:0000259" key="16">
    <source>
        <dbReference type="SMART" id="SM00962"/>
    </source>
</evidence>
<feature type="domain" description="SRP54-type proteins GTP-binding" evidence="16">
    <location>
        <begin position="366"/>
        <end position="557"/>
    </location>
</feature>
<dbReference type="SMART" id="SM00962">
    <property type="entry name" value="SRP54"/>
    <property type="match status" value="1"/>
</dbReference>